<dbReference type="Gene3D" id="3.40.50.1580">
    <property type="entry name" value="Nucleoside phosphorylase domain"/>
    <property type="match status" value="1"/>
</dbReference>
<dbReference type="PANTHER" id="PTHR46082">
    <property type="entry name" value="ATP/GTP-BINDING PROTEIN-RELATED"/>
    <property type="match status" value="1"/>
</dbReference>
<dbReference type="Proteomes" id="UP000781932">
    <property type="component" value="Unassembled WGS sequence"/>
</dbReference>
<dbReference type="EMBL" id="JAATWM020000040">
    <property type="protein sequence ID" value="KAF9872076.1"/>
    <property type="molecule type" value="Genomic_DNA"/>
</dbReference>
<evidence type="ECO:0000313" key="2">
    <source>
        <dbReference type="EMBL" id="KAF9872076.1"/>
    </source>
</evidence>
<protein>
    <recommendedName>
        <fullName evidence="4">Purine and uridine phosphorylase</fullName>
    </recommendedName>
</protein>
<feature type="region of interest" description="Disordered" evidence="1">
    <location>
        <begin position="471"/>
        <end position="497"/>
    </location>
</feature>
<dbReference type="GeneID" id="62166201"/>
<reference evidence="2" key="2">
    <citation type="submission" date="2020-11" db="EMBL/GenBank/DDBJ databases">
        <title>Whole genome sequencing of Colletotrichum sp.</title>
        <authorList>
            <person name="Li H."/>
        </authorList>
    </citation>
    <scope>NUCLEOTIDE SEQUENCE</scope>
    <source>
        <strain evidence="2">CkLH20</strain>
    </source>
</reference>
<evidence type="ECO:0000313" key="3">
    <source>
        <dbReference type="Proteomes" id="UP000781932"/>
    </source>
</evidence>
<dbReference type="SUPFAM" id="SSF52540">
    <property type="entry name" value="P-loop containing nucleoside triphosphate hydrolases"/>
    <property type="match status" value="1"/>
</dbReference>
<dbReference type="Gene3D" id="3.40.50.300">
    <property type="entry name" value="P-loop containing nucleotide triphosphate hydrolases"/>
    <property type="match status" value="1"/>
</dbReference>
<evidence type="ECO:0000256" key="1">
    <source>
        <dbReference type="SAM" id="MobiDB-lite"/>
    </source>
</evidence>
<dbReference type="InterPro" id="IPR027417">
    <property type="entry name" value="P-loop_NTPase"/>
</dbReference>
<dbReference type="InterPro" id="IPR035994">
    <property type="entry name" value="Nucleoside_phosphorylase_sf"/>
</dbReference>
<dbReference type="PANTHER" id="PTHR46082:SF6">
    <property type="entry name" value="AAA+ ATPASE DOMAIN-CONTAINING PROTEIN-RELATED"/>
    <property type="match status" value="1"/>
</dbReference>
<dbReference type="AlphaFoldDB" id="A0A9P6I131"/>
<name>A0A9P6I131_9PEZI</name>
<dbReference type="RefSeq" id="XP_038741537.1">
    <property type="nucleotide sequence ID" value="XM_038893127.1"/>
</dbReference>
<dbReference type="OrthoDB" id="4842036at2759"/>
<accession>A0A9P6I131</accession>
<reference evidence="2" key="1">
    <citation type="submission" date="2020-03" db="EMBL/GenBank/DDBJ databases">
        <authorList>
            <person name="He L."/>
        </authorList>
    </citation>
    <scope>NUCLEOTIDE SEQUENCE</scope>
    <source>
        <strain evidence="2">CkLH20</strain>
    </source>
</reference>
<evidence type="ECO:0008006" key="4">
    <source>
        <dbReference type="Google" id="ProtNLM"/>
    </source>
</evidence>
<keyword evidence="3" id="KW-1185">Reference proteome</keyword>
<sequence>MTNRLQHGDYRVAWICPMEVEQIAAEEMLDEEHDDLPQSEADHNVYKLGSINGHNIVIAGLHETGNCSAAAVVTQMRMTFRKLKFGLLVGIGGGVPVATDCGMIRLGHVVVSKPAGAHSGVVQYDHGKAISEGLFERTGSLAPPPAVLLNAARQMGVQRKRAKGKRDPILENVSRIDPKHPPFRQFGFEYPGEENDFLFPSGHRHQQQGISCEAGGCDLSTRVLRLEDTDRTFVTVHMGNIASGERVIKDATLRDGLAKQYGLLCFEMEAAGVSFNFPCLTIRGISDYCDSHKNDRWRGYAAAVAAGYTRQLFFHMPVEEVQRVQLPTSFTLAFQLSGVHSVETFISRETELMRMHELLKGPRDRRIVVLHGLGGMGKTQKAVQYAKRHREEYSAVIWLNAKDVTSLQQTFHRAARRILSEHPSVAYLQTATSNQDLNRSVEAVLKWLNEKGNDRWLIVYDNYDAVKFDGDDSSSQMTVKDETRTGPDANETDSNSYDIRPYIPEAFHGAIITTRSSTVDLGHLIRLPKLEDVNDSLAILASTSQRERFSQEPDALSLARKLDGLPLALATAGAYLRQVSVTCTEYLEDWDKSWLQLQENTPRPRTYEQKALYSTWNISYQYIQRKNDDAAVLLRLWAYLDNEYLWYELLSACEKQSDAPVWLQRITAAKFDFHKTMRTLCEYGLAEASPPTKEPGPDSRGYSVHECVHAWITHVLNVEVDTEMAYQAIKCVSWHAPTDEEPEYWVLQRRLVRHADRCFRTAVRKNEAEADAETKEA</sequence>
<dbReference type="SUPFAM" id="SSF53167">
    <property type="entry name" value="Purine and uridine phosphorylases"/>
    <property type="match status" value="1"/>
</dbReference>
<dbReference type="GO" id="GO:0009116">
    <property type="term" value="P:nucleoside metabolic process"/>
    <property type="evidence" value="ECO:0007669"/>
    <property type="project" value="InterPro"/>
</dbReference>
<dbReference type="InterPro" id="IPR053137">
    <property type="entry name" value="NLR-like"/>
</dbReference>
<comment type="caution">
    <text evidence="2">The sequence shown here is derived from an EMBL/GenBank/DDBJ whole genome shotgun (WGS) entry which is preliminary data.</text>
</comment>
<gene>
    <name evidence="2" type="ORF">CkaCkLH20_10413</name>
</gene>
<dbReference type="GO" id="GO:0003824">
    <property type="term" value="F:catalytic activity"/>
    <property type="evidence" value="ECO:0007669"/>
    <property type="project" value="InterPro"/>
</dbReference>
<proteinExistence type="predicted"/>
<organism evidence="2 3">
    <name type="scientific">Colletotrichum karsti</name>
    <dbReference type="NCBI Taxonomy" id="1095194"/>
    <lineage>
        <taxon>Eukaryota</taxon>
        <taxon>Fungi</taxon>
        <taxon>Dikarya</taxon>
        <taxon>Ascomycota</taxon>
        <taxon>Pezizomycotina</taxon>
        <taxon>Sordariomycetes</taxon>
        <taxon>Hypocreomycetidae</taxon>
        <taxon>Glomerellales</taxon>
        <taxon>Glomerellaceae</taxon>
        <taxon>Colletotrichum</taxon>
        <taxon>Colletotrichum boninense species complex</taxon>
    </lineage>
</organism>